<dbReference type="Proteomes" id="UP000184082">
    <property type="component" value="Unassembled WGS sequence"/>
</dbReference>
<evidence type="ECO:0000313" key="1">
    <source>
        <dbReference type="EMBL" id="SHJ89970.1"/>
    </source>
</evidence>
<reference evidence="1 2" key="1">
    <citation type="submission" date="2016-11" db="EMBL/GenBank/DDBJ databases">
        <authorList>
            <person name="Jaros S."/>
            <person name="Januszkiewicz K."/>
            <person name="Wedrychowicz H."/>
        </authorList>
    </citation>
    <scope>NUCLEOTIDE SEQUENCE [LARGE SCALE GENOMIC DNA]</scope>
    <source>
        <strain evidence="1 2">DSM 14501</strain>
    </source>
</reference>
<dbReference type="AlphaFoldDB" id="A0A1M6N2N8"/>
<name>A0A1M6N2N8_9FIRM</name>
<organism evidence="1 2">
    <name type="scientific">Caminicella sporogenes DSM 14501</name>
    <dbReference type="NCBI Taxonomy" id="1121266"/>
    <lineage>
        <taxon>Bacteria</taxon>
        <taxon>Bacillati</taxon>
        <taxon>Bacillota</taxon>
        <taxon>Clostridia</taxon>
        <taxon>Peptostreptococcales</taxon>
        <taxon>Caminicellaceae</taxon>
        <taxon>Caminicella</taxon>
    </lineage>
</organism>
<sequence length="63" mass="7539">MLNVALQRQYSLALIFNEEFLENDVLESGKEKLENMFNKSTEVYNYFIRMIELIKCDNKNQNT</sequence>
<gene>
    <name evidence="1" type="ORF">SAMN02745883_00770</name>
</gene>
<keyword evidence="2" id="KW-1185">Reference proteome</keyword>
<proteinExistence type="predicted"/>
<dbReference type="RefSeq" id="WP_242945029.1">
    <property type="nucleotide sequence ID" value="NZ_FRAJ01000005.1"/>
</dbReference>
<evidence type="ECO:0000313" key="2">
    <source>
        <dbReference type="Proteomes" id="UP000184082"/>
    </source>
</evidence>
<protein>
    <submittedName>
        <fullName evidence="1">Uncharacterized protein</fullName>
    </submittedName>
</protein>
<accession>A0A1M6N2N8</accession>
<dbReference type="EMBL" id="FRAJ01000005">
    <property type="protein sequence ID" value="SHJ89970.1"/>
    <property type="molecule type" value="Genomic_DNA"/>
</dbReference>